<name>A0ABT1T9A4_9SPHI</name>
<dbReference type="Pfam" id="PF10091">
    <property type="entry name" value="Glycoamylase"/>
    <property type="match status" value="1"/>
</dbReference>
<evidence type="ECO:0000313" key="4">
    <source>
        <dbReference type="Proteomes" id="UP001204376"/>
    </source>
</evidence>
<protein>
    <submittedName>
        <fullName evidence="3">Beta-glucosidase</fullName>
    </submittedName>
</protein>
<gene>
    <name evidence="3" type="ORF">NPE20_24715</name>
</gene>
<sequence>MKRKVTLTIVGLLLGLCAFSQTRKRSQAKPAELASIAPVGIIKNISDSALLDIVQRQTFRYFWHFAHPVSGLARERDNTVKGEYYWDYINEAYDEPNLSKGTFGPEACAIGGTGMGILATVVATNRGWIGRDTALKRLIQIVDFLIKADCYHGIYPHFMNGATGKTIAFDRLDDGADIVETSYLMMGLLGAKEYFNGNTKAEKYFQKRVQQMWDAANWNWHSKEDNKHLYWHWSPSNDFDMNFPVGGYDEALITYIVSASSPRHPISKELYENSWVKSDSWKNGKTYYGHELPLGNFDKGGPLFFEQYTYMGIDPNGLTDDHGIDYAVQTKNHTLINRAYCIENPKKYKGYGENCWGLTAGDSYKGYVAHCPEVDYGVIQPTAALSSFPYTPKYSMQALKHFYYDLGDKIWGPYGFADGFSESHNWYAKTHLAIDQGPIVVMIENYRSGLIWKLLMNNPDIRNGLKRLGFKSKWIKE</sequence>
<dbReference type="PIRSF" id="PIRSF028431">
    <property type="entry name" value="UCP028431"/>
    <property type="match status" value="1"/>
</dbReference>
<reference evidence="3 4" key="1">
    <citation type="submission" date="2022-07" db="EMBL/GenBank/DDBJ databases">
        <title>Mucilaginibacter sp. JC4.</title>
        <authorList>
            <person name="Le V."/>
            <person name="Ko S.-R."/>
            <person name="Ahn C.-Y."/>
            <person name="Oh H.-M."/>
        </authorList>
    </citation>
    <scope>NUCLEOTIDE SEQUENCE [LARGE SCALE GENOMIC DNA]</scope>
    <source>
        <strain evidence="3 4">JC4</strain>
    </source>
</reference>
<evidence type="ECO:0000313" key="3">
    <source>
        <dbReference type="EMBL" id="MCQ6961199.1"/>
    </source>
</evidence>
<keyword evidence="1" id="KW-0732">Signal</keyword>
<dbReference type="InterPro" id="IPR016883">
    <property type="entry name" value="UCP028431"/>
</dbReference>
<dbReference type="InterPro" id="IPR019282">
    <property type="entry name" value="Glycoamylase-like_cons_dom"/>
</dbReference>
<proteinExistence type="predicted"/>
<dbReference type="Proteomes" id="UP001204376">
    <property type="component" value="Unassembled WGS sequence"/>
</dbReference>
<keyword evidence="4" id="KW-1185">Reference proteome</keyword>
<feature type="signal peptide" evidence="1">
    <location>
        <begin position="1"/>
        <end position="20"/>
    </location>
</feature>
<feature type="domain" description="Glycoamylase-like" evidence="2">
    <location>
        <begin position="242"/>
        <end position="459"/>
    </location>
</feature>
<organism evidence="3 4">
    <name type="scientific">Mucilaginibacter aquariorum</name>
    <dbReference type="NCBI Taxonomy" id="2967225"/>
    <lineage>
        <taxon>Bacteria</taxon>
        <taxon>Pseudomonadati</taxon>
        <taxon>Bacteroidota</taxon>
        <taxon>Sphingobacteriia</taxon>
        <taxon>Sphingobacteriales</taxon>
        <taxon>Sphingobacteriaceae</taxon>
        <taxon>Mucilaginibacter</taxon>
    </lineage>
</organism>
<evidence type="ECO:0000256" key="1">
    <source>
        <dbReference type="SAM" id="SignalP"/>
    </source>
</evidence>
<accession>A0ABT1T9A4</accession>
<evidence type="ECO:0000259" key="2">
    <source>
        <dbReference type="Pfam" id="PF10091"/>
    </source>
</evidence>
<dbReference type="Gene3D" id="1.50.10.140">
    <property type="match status" value="1"/>
</dbReference>
<dbReference type="EMBL" id="JANHOH010000012">
    <property type="protein sequence ID" value="MCQ6961199.1"/>
    <property type="molecule type" value="Genomic_DNA"/>
</dbReference>
<dbReference type="RefSeq" id="WP_256541369.1">
    <property type="nucleotide sequence ID" value="NZ_JANHOH010000012.1"/>
</dbReference>
<comment type="caution">
    <text evidence="3">The sequence shown here is derived from an EMBL/GenBank/DDBJ whole genome shotgun (WGS) entry which is preliminary data.</text>
</comment>
<feature type="chain" id="PRO_5046741841" evidence="1">
    <location>
        <begin position="21"/>
        <end position="477"/>
    </location>
</feature>